<evidence type="ECO:0000256" key="1">
    <source>
        <dbReference type="SAM" id="Phobius"/>
    </source>
</evidence>
<keyword evidence="1" id="KW-1133">Transmembrane helix</keyword>
<evidence type="ECO:0000313" key="2">
    <source>
        <dbReference type="EMBL" id="KAA5167940.1"/>
    </source>
</evidence>
<dbReference type="EMBL" id="VWAW01000028">
    <property type="protein sequence ID" value="KAA5167940.1"/>
    <property type="molecule type" value="Genomic_DNA"/>
</dbReference>
<gene>
    <name evidence="2" type="ORF">F2Z29_22155</name>
</gene>
<reference evidence="2 3" key="1">
    <citation type="journal article" date="2019" name="Nat. Med.">
        <title>A library of human gut bacterial isolates paired with longitudinal multiomics data enables mechanistic microbiome research.</title>
        <authorList>
            <person name="Poyet M."/>
            <person name="Groussin M."/>
            <person name="Gibbons S.M."/>
            <person name="Avila-Pacheco J."/>
            <person name="Jiang X."/>
            <person name="Kearney S.M."/>
            <person name="Perrotta A.R."/>
            <person name="Berdy B."/>
            <person name="Zhao S."/>
            <person name="Lieberman T.D."/>
            <person name="Swanson P.K."/>
            <person name="Smith M."/>
            <person name="Roesemann S."/>
            <person name="Alexander J.E."/>
            <person name="Rich S.A."/>
            <person name="Livny J."/>
            <person name="Vlamakis H."/>
            <person name="Clish C."/>
            <person name="Bullock K."/>
            <person name="Deik A."/>
            <person name="Scott J."/>
            <person name="Pierce K.A."/>
            <person name="Xavier R.J."/>
            <person name="Alm E.J."/>
        </authorList>
    </citation>
    <scope>NUCLEOTIDE SEQUENCE [LARGE SCALE GENOMIC DNA]</scope>
    <source>
        <strain evidence="2 3">BIOML-A7</strain>
    </source>
</reference>
<dbReference type="AlphaFoldDB" id="A0A642KIU2"/>
<name>A0A642KIU2_BACFG</name>
<protein>
    <recommendedName>
        <fullName evidence="4">Transmembrane protein</fullName>
    </recommendedName>
</protein>
<keyword evidence="1" id="KW-0472">Membrane</keyword>
<evidence type="ECO:0000313" key="3">
    <source>
        <dbReference type="Proteomes" id="UP000436803"/>
    </source>
</evidence>
<dbReference type="Proteomes" id="UP000436803">
    <property type="component" value="Unassembled WGS sequence"/>
</dbReference>
<sequence length="216" mass="25074">MSQKNNDTTHIRIILLARFFIPIMVVLGVTIICIKDCVDTTDPIDDAWAKVEHLCNLHVTDSTGEGFRVAYVTTKAVTPARLKEIESRKPIQEAMERLQKEAPEHFGGSLYETDIYDFAAFARKYDVDPIIKIHCIFVEGHDKCNLYAGPNPKIPDSPTFIDLNTEQGVQWIDHNDVYYRTLPKERIYRYWKCQFPFDTSKTDERFAHFSKAQRLR</sequence>
<organism evidence="2 3">
    <name type="scientific">Bacteroides fragilis</name>
    <dbReference type="NCBI Taxonomy" id="817"/>
    <lineage>
        <taxon>Bacteria</taxon>
        <taxon>Pseudomonadati</taxon>
        <taxon>Bacteroidota</taxon>
        <taxon>Bacteroidia</taxon>
        <taxon>Bacteroidales</taxon>
        <taxon>Bacteroidaceae</taxon>
        <taxon>Bacteroides</taxon>
    </lineage>
</organism>
<proteinExistence type="predicted"/>
<accession>A0A642KIU2</accession>
<comment type="caution">
    <text evidence="2">The sequence shown here is derived from an EMBL/GenBank/DDBJ whole genome shotgun (WGS) entry which is preliminary data.</text>
</comment>
<keyword evidence="1" id="KW-0812">Transmembrane</keyword>
<evidence type="ECO:0008006" key="4">
    <source>
        <dbReference type="Google" id="ProtNLM"/>
    </source>
</evidence>
<feature type="transmembrane region" description="Helical" evidence="1">
    <location>
        <begin position="12"/>
        <end position="32"/>
    </location>
</feature>